<evidence type="ECO:0000256" key="5">
    <source>
        <dbReference type="ARBA" id="ARBA00022753"/>
    </source>
</evidence>
<feature type="transmembrane region" description="Helical" evidence="11">
    <location>
        <begin position="117"/>
        <end position="134"/>
    </location>
</feature>
<dbReference type="InterPro" id="IPR058533">
    <property type="entry name" value="Cation_efflux_TM"/>
</dbReference>
<keyword evidence="6" id="KW-0862">Zinc</keyword>
<keyword evidence="5" id="KW-0967">Endosome</keyword>
<evidence type="ECO:0000256" key="11">
    <source>
        <dbReference type="SAM" id="Phobius"/>
    </source>
</evidence>
<evidence type="ECO:0000256" key="6">
    <source>
        <dbReference type="ARBA" id="ARBA00022833"/>
    </source>
</evidence>
<dbReference type="Gene3D" id="1.20.1510.10">
    <property type="entry name" value="Cation efflux protein transmembrane domain"/>
    <property type="match status" value="1"/>
</dbReference>
<evidence type="ECO:0000256" key="3">
    <source>
        <dbReference type="ARBA" id="ARBA00008731"/>
    </source>
</evidence>
<evidence type="ECO:0000256" key="7">
    <source>
        <dbReference type="ARBA" id="ARBA00022989"/>
    </source>
</evidence>
<keyword evidence="9 11" id="KW-0472">Membrane</keyword>
<name>A0A8H9G7C8_9MICO</name>
<feature type="transmembrane region" description="Helical" evidence="11">
    <location>
        <begin position="22"/>
        <end position="42"/>
    </location>
</feature>
<evidence type="ECO:0000256" key="10">
    <source>
        <dbReference type="ARBA" id="ARBA00023329"/>
    </source>
</evidence>
<reference evidence="14 16" key="3">
    <citation type="submission" date="2021-01" db="EMBL/GenBank/DDBJ databases">
        <title>Sequencing the genomes of 1000 actinobacteria strains.</title>
        <authorList>
            <person name="Klenk H.-P."/>
        </authorList>
    </citation>
    <scope>NUCLEOTIDE SEQUENCE [LARGE SCALE GENOMIC DNA]</scope>
    <source>
        <strain evidence="14 16">DSM 20542</strain>
    </source>
</reference>
<dbReference type="Pfam" id="PF01545">
    <property type="entry name" value="Cation_efflux"/>
    <property type="match status" value="1"/>
</dbReference>
<feature type="transmembrane region" description="Helical" evidence="11">
    <location>
        <begin position="48"/>
        <end position="69"/>
    </location>
</feature>
<keyword evidence="4 11" id="KW-0812">Transmembrane</keyword>
<evidence type="ECO:0000313" key="13">
    <source>
        <dbReference type="EMBL" id="GGK89576.1"/>
    </source>
</evidence>
<dbReference type="Proteomes" id="UP000746584">
    <property type="component" value="Unassembled WGS sequence"/>
</dbReference>
<comment type="subcellular location">
    <subcellularLocation>
        <location evidence="2">Cytoplasmic vesicle</location>
        <location evidence="2">Secretory vesicle</location>
        <location evidence="2">Synaptic vesicle membrane</location>
        <topology evidence="2">Multi-pass membrane protein</topology>
    </subcellularLocation>
    <subcellularLocation>
        <location evidence="1">Early endosome membrane</location>
    </subcellularLocation>
</comment>
<evidence type="ECO:0000256" key="1">
    <source>
        <dbReference type="ARBA" id="ARBA00004146"/>
    </source>
</evidence>
<dbReference type="PANTHER" id="PTHR31937">
    <property type="entry name" value="TRANSMEMBRANE PROTEIN 163"/>
    <property type="match status" value="1"/>
</dbReference>
<evidence type="ECO:0000256" key="8">
    <source>
        <dbReference type="ARBA" id="ARBA00023018"/>
    </source>
</evidence>
<organism evidence="13 15">
    <name type="scientific">Curtobacterium luteum</name>
    <dbReference type="NCBI Taxonomy" id="33881"/>
    <lineage>
        <taxon>Bacteria</taxon>
        <taxon>Bacillati</taxon>
        <taxon>Actinomycetota</taxon>
        <taxon>Actinomycetes</taxon>
        <taxon>Micrococcales</taxon>
        <taxon>Microbacteriaceae</taxon>
        <taxon>Curtobacterium</taxon>
    </lineage>
</organism>
<evidence type="ECO:0000256" key="2">
    <source>
        <dbReference type="ARBA" id="ARBA00004644"/>
    </source>
</evidence>
<dbReference type="GO" id="GO:0016020">
    <property type="term" value="C:membrane"/>
    <property type="evidence" value="ECO:0007669"/>
    <property type="project" value="InterPro"/>
</dbReference>
<evidence type="ECO:0000313" key="14">
    <source>
        <dbReference type="EMBL" id="MBM7801554.1"/>
    </source>
</evidence>
<dbReference type="EMBL" id="BMOI01000001">
    <property type="protein sequence ID" value="GGK89576.1"/>
    <property type="molecule type" value="Genomic_DNA"/>
</dbReference>
<accession>A0A8H9G7C8</accession>
<dbReference type="GO" id="GO:0031410">
    <property type="term" value="C:cytoplasmic vesicle"/>
    <property type="evidence" value="ECO:0007669"/>
    <property type="project" value="UniProtKB-KW"/>
</dbReference>
<dbReference type="AlphaFoldDB" id="A0A8H9G7C8"/>
<evidence type="ECO:0000313" key="16">
    <source>
        <dbReference type="Proteomes" id="UP000746584"/>
    </source>
</evidence>
<comment type="caution">
    <text evidence="13">The sequence shown here is derived from an EMBL/GenBank/DDBJ whole genome shotgun (WGS) entry which is preliminary data.</text>
</comment>
<keyword evidence="7 11" id="KW-1133">Transmembrane helix</keyword>
<evidence type="ECO:0000256" key="9">
    <source>
        <dbReference type="ARBA" id="ARBA00023136"/>
    </source>
</evidence>
<comment type="similarity">
    <text evidence="3">Belongs to the TMEM163 family.</text>
</comment>
<feature type="domain" description="Cation efflux protein transmembrane" evidence="12">
    <location>
        <begin position="27"/>
        <end position="203"/>
    </location>
</feature>
<evidence type="ECO:0000313" key="15">
    <source>
        <dbReference type="Proteomes" id="UP000648535"/>
    </source>
</evidence>
<keyword evidence="16" id="KW-1185">Reference proteome</keyword>
<protein>
    <submittedName>
        <fullName evidence="14">Divalent metal cation (Fe/Co/Zn/Cd) transporter</fullName>
    </submittedName>
</protein>
<sequence length="207" mass="21352">MTPPAAARPTGRAGRLLRSGRLLEWATLAWNVVGVVVLATLVAKSGSVALAGFGADTLIEIGASAVVLWELADTGERRRRTALRLIGAAFALLTAYLAVHSSVALISGHHATPSPGGVVWTALTAVVMFGLAAGKRSVGTALRNSVLQTEARVTVVDGLLAVAVLVGLVLDAAAGWWWADPLAGYVLAGYAAREALHLLRPAVRPSP</sequence>
<dbReference type="Proteomes" id="UP000648535">
    <property type="component" value="Unassembled WGS sequence"/>
</dbReference>
<dbReference type="InterPro" id="IPR026765">
    <property type="entry name" value="Tmem163"/>
</dbReference>
<feature type="transmembrane region" description="Helical" evidence="11">
    <location>
        <begin position="155"/>
        <end position="179"/>
    </location>
</feature>
<proteinExistence type="inferred from homology"/>
<dbReference type="InterPro" id="IPR027469">
    <property type="entry name" value="Cation_efflux_TMD_sf"/>
</dbReference>
<evidence type="ECO:0000256" key="4">
    <source>
        <dbReference type="ARBA" id="ARBA00022692"/>
    </source>
</evidence>
<keyword evidence="8" id="KW-0770">Synapse</keyword>
<keyword evidence="10" id="KW-0968">Cytoplasmic vesicle</keyword>
<dbReference type="PANTHER" id="PTHR31937:SF2">
    <property type="entry name" value="TRANSMEMBRANE PROTEIN 163"/>
    <property type="match status" value="1"/>
</dbReference>
<dbReference type="GO" id="GO:0008324">
    <property type="term" value="F:monoatomic cation transmembrane transporter activity"/>
    <property type="evidence" value="ECO:0007669"/>
    <property type="project" value="InterPro"/>
</dbReference>
<reference evidence="13" key="2">
    <citation type="submission" date="2020-09" db="EMBL/GenBank/DDBJ databases">
        <authorList>
            <person name="Sun Q."/>
            <person name="Ohkuma M."/>
        </authorList>
    </citation>
    <scope>NUCLEOTIDE SEQUENCE</scope>
    <source>
        <strain evidence="13">JCM 1480</strain>
    </source>
</reference>
<evidence type="ECO:0000259" key="12">
    <source>
        <dbReference type="Pfam" id="PF01545"/>
    </source>
</evidence>
<gene>
    <name evidence="13" type="ORF">GCM10009769_04500</name>
    <name evidence="14" type="ORF">JOE58_000805</name>
</gene>
<reference evidence="13" key="1">
    <citation type="journal article" date="2014" name="Int. J. Syst. Evol. Microbiol.">
        <title>Complete genome sequence of Corynebacterium casei LMG S-19264T (=DSM 44701T), isolated from a smear-ripened cheese.</title>
        <authorList>
            <consortium name="US DOE Joint Genome Institute (JGI-PGF)"/>
            <person name="Walter F."/>
            <person name="Albersmeier A."/>
            <person name="Kalinowski J."/>
            <person name="Ruckert C."/>
        </authorList>
    </citation>
    <scope>NUCLEOTIDE SEQUENCE</scope>
    <source>
        <strain evidence="13">JCM 1480</strain>
    </source>
</reference>
<dbReference type="SUPFAM" id="SSF161111">
    <property type="entry name" value="Cation efflux protein transmembrane domain-like"/>
    <property type="match status" value="1"/>
</dbReference>
<dbReference type="RefSeq" id="WP_175329293.1">
    <property type="nucleotide sequence ID" value="NZ_BMOI01000001.1"/>
</dbReference>
<dbReference type="EMBL" id="JAFBCG010000001">
    <property type="protein sequence ID" value="MBM7801554.1"/>
    <property type="molecule type" value="Genomic_DNA"/>
</dbReference>
<feature type="transmembrane region" description="Helical" evidence="11">
    <location>
        <begin position="81"/>
        <end position="105"/>
    </location>
</feature>